<protein>
    <submittedName>
        <fullName evidence="1">Uncharacterized protein</fullName>
    </submittedName>
</protein>
<accession>A0A1D3N1C0</accession>
<dbReference type="AlphaFoldDB" id="A0A1D3N1C0"/>
<dbReference type="EMBL" id="NTRR01000035">
    <property type="protein sequence ID" value="PFE11712.1"/>
    <property type="molecule type" value="Genomic_DNA"/>
</dbReference>
<name>A0A1D3N1C0_BACCE</name>
<comment type="caution">
    <text evidence="1">The sequence shown here is derived from an EMBL/GenBank/DDBJ whole genome shotgun (WGS) entry which is preliminary data.</text>
</comment>
<sequence length="76" mass="8943">MNTKKFQTYVALSTKDWSAETFVRTLEEIVASAKEYENDYIEVHQVLEMVVTEVEVEYVIILNHTRNLDDLGKYLK</sequence>
<evidence type="ECO:0000313" key="2">
    <source>
        <dbReference type="Proteomes" id="UP000220032"/>
    </source>
</evidence>
<gene>
    <name evidence="1" type="ORF">CN307_21320</name>
</gene>
<organism evidence="1 2">
    <name type="scientific">Bacillus cereus</name>
    <dbReference type="NCBI Taxonomy" id="1396"/>
    <lineage>
        <taxon>Bacteria</taxon>
        <taxon>Bacillati</taxon>
        <taxon>Bacillota</taxon>
        <taxon>Bacilli</taxon>
        <taxon>Bacillales</taxon>
        <taxon>Bacillaceae</taxon>
        <taxon>Bacillus</taxon>
        <taxon>Bacillus cereus group</taxon>
    </lineage>
</organism>
<evidence type="ECO:0000313" key="1">
    <source>
        <dbReference type="EMBL" id="PFE11712.1"/>
    </source>
</evidence>
<reference evidence="1 2" key="1">
    <citation type="submission" date="2017-09" db="EMBL/GenBank/DDBJ databases">
        <title>Large-scale bioinformatics analysis of Bacillus genomes uncovers conserved roles of natural products in bacterial physiology.</title>
        <authorList>
            <consortium name="Agbiome Team Llc"/>
            <person name="Bleich R.M."/>
            <person name="Grubbs K.J."/>
            <person name="Santa Maria K.C."/>
            <person name="Allen S.E."/>
            <person name="Farag S."/>
            <person name="Shank E.A."/>
            <person name="Bowers A."/>
        </authorList>
    </citation>
    <scope>NUCLEOTIDE SEQUENCE [LARGE SCALE GENOMIC DNA]</scope>
    <source>
        <strain evidence="1 2">AFS022681</strain>
    </source>
</reference>
<proteinExistence type="predicted"/>
<dbReference type="Proteomes" id="UP000220032">
    <property type="component" value="Unassembled WGS sequence"/>
</dbReference>
<dbReference type="RefSeq" id="WP_001093030.1">
    <property type="nucleotide sequence ID" value="NZ_FMJG01000014.1"/>
</dbReference>